<organism evidence="12 13">
    <name type="scientific">Ramazzottius varieornatus</name>
    <name type="common">Water bear</name>
    <name type="synonym">Tardigrade</name>
    <dbReference type="NCBI Taxonomy" id="947166"/>
    <lineage>
        <taxon>Eukaryota</taxon>
        <taxon>Metazoa</taxon>
        <taxon>Ecdysozoa</taxon>
        <taxon>Tardigrada</taxon>
        <taxon>Eutardigrada</taxon>
        <taxon>Parachela</taxon>
        <taxon>Hypsibioidea</taxon>
        <taxon>Ramazzottiidae</taxon>
        <taxon>Ramazzottius</taxon>
    </lineage>
</organism>
<dbReference type="InterPro" id="IPR013783">
    <property type="entry name" value="Ig-like_fold"/>
</dbReference>
<evidence type="ECO:0000256" key="5">
    <source>
        <dbReference type="ARBA" id="ARBA00057615"/>
    </source>
</evidence>
<dbReference type="InterPro" id="IPR041555">
    <property type="entry name" value="MG3"/>
</dbReference>
<accession>A0A1D1VMF5</accession>
<dbReference type="Pfam" id="PF01835">
    <property type="entry name" value="MG2"/>
    <property type="match status" value="1"/>
</dbReference>
<keyword evidence="13" id="KW-1185">Reference proteome</keyword>
<dbReference type="Pfam" id="PF07678">
    <property type="entry name" value="TED_complement"/>
    <property type="match status" value="1"/>
</dbReference>
<dbReference type="Gene3D" id="2.60.40.690">
    <property type="entry name" value="Alpha-macroglobulin, receptor-binding domain"/>
    <property type="match status" value="1"/>
</dbReference>
<dbReference type="Gene3D" id="2.20.130.20">
    <property type="match status" value="1"/>
</dbReference>
<dbReference type="InterPro" id="IPR036595">
    <property type="entry name" value="A-macroglobulin_rcpt-bd_sf"/>
</dbReference>
<evidence type="ECO:0000256" key="7">
    <source>
        <dbReference type="ARBA" id="ARBA00078071"/>
    </source>
</evidence>
<dbReference type="Gene3D" id="2.60.120.1540">
    <property type="match status" value="1"/>
</dbReference>
<evidence type="ECO:0000256" key="3">
    <source>
        <dbReference type="ARBA" id="ARBA00023157"/>
    </source>
</evidence>
<dbReference type="SUPFAM" id="SSF48239">
    <property type="entry name" value="Terpenoid cyclases/Protein prenyltransferases"/>
    <property type="match status" value="1"/>
</dbReference>
<dbReference type="Gene3D" id="2.60.40.1930">
    <property type="match status" value="2"/>
</dbReference>
<comment type="subunit">
    <text evidence="6">Heterodimer of a TEP1-N chain and an TEP1-C chain non-covalently linked. Forms a complex composed of TEP1-N and TEP1-C heterodimer, LRIM1 and APL1C; the interaction stabilizes TEP1-N and TEP1-C heterodimer, prevents its binding to tissues while circulating in the hemolymph and protects the thioester bond from hydrolysis. Mature TEP1 and to a lesser extent full-length TEP1 interact with SPCLIP1; the interaction is induced by microbial infection.</text>
</comment>
<dbReference type="InterPro" id="IPR001599">
    <property type="entry name" value="Macroglobln_a2"/>
</dbReference>
<dbReference type="Pfam" id="PF17791">
    <property type="entry name" value="MG3"/>
    <property type="match status" value="1"/>
</dbReference>
<dbReference type="InterPro" id="IPR009048">
    <property type="entry name" value="A-macroglobulin_rcpt-bd"/>
</dbReference>
<dbReference type="Pfam" id="PF00207">
    <property type="entry name" value="A2M"/>
    <property type="match status" value="1"/>
</dbReference>
<comment type="caution">
    <text evidence="12">The sequence shown here is derived from an EMBL/GenBank/DDBJ whole genome shotgun (WGS) entry which is preliminary data.</text>
</comment>
<dbReference type="PANTHER" id="PTHR11412">
    <property type="entry name" value="MACROGLOBULIN / COMPLEMENT"/>
    <property type="match status" value="1"/>
</dbReference>
<dbReference type="OrthoDB" id="9998011at2759"/>
<dbReference type="InterPro" id="IPR011626">
    <property type="entry name" value="Alpha-macroglobulin_TED"/>
</dbReference>
<dbReference type="InterPro" id="IPR019742">
    <property type="entry name" value="MacrogloblnA2_CS"/>
</dbReference>
<sequence length="1512" mass="165955">MGTTGWLSLLALLVGAAVAENDATMQLVDLVQDVDFTPPPIVYYVTSPRVVRNARPYPVSVTIQNASSPVAISIQLMEKFTPFYRYGDALETDYSEKETVLAVINGTVNPRTTQKFTLPVPAVGKDFGNRWGRGSSNRGLRIQGRDSNGNSFTDESYQINIEKKNNLIFIQTDKPLYKLGDSVKFRVIVVDLSLKPARVPVDIKIYDPQRNLIQQFLQVNQANAPADQQAGFFASDVQLASEAPLGSWSIEVSASEDETQTKSFPVEEYVLPRFDVKLSAPAYIIPIQDSFEVTLTANYTFGEPVKGKAEIRVSGPGKWVYELRRELKNTRNFTIDDFNGTAKVRVYVRDLVNDTNEFSDWNAISIVANVTEGTTQLERQANTQAVTLKRQAYKLDIVKSTNTFKPGFPYTIYVTATQHDGRPIPPTTKKMVVKISSSGSAFSSGYFDDEIKTFAVPANGSAMITITPAKEARNIFFTARLGKVSATTSIGGFDSPSNSFMQIYPITKNISVGQTAVFDVRLTNPFTLLNYTMVAKGQVLMESSVPVKDTSATITIPVTVQMAPRARLLTFYMRPDSEVVANVIDFEVSGLLQNNVTVSVRAQNRTEYAEPGESVSVRVETAPHSFVGMLAMDQSLLLLKSGNDITESDITGAVSGFDTDSWSFDDAFGSSKFKFPDGRSVFRFLEQAGLVVMSNAAIPGNPKNPDVDSNFGGRPPGVMYSMGMSGVANAGFGGAAFAGAAEAMPQVAFAAAPVMMDVATSNRAVAKGSAGGATEEPRLRKDFRETFLYETFPSGSSGVVEFSRPVPDTITSWVCSAFSLNDDKGLGITKDASLLKVFRPFFAVLNLPFAIVRGETVLLEVLVFNYLDEDQTVQVTLDITGQDSSGNQLATVPRNKTITVKSKDSTSVSFPVKPEVVGQLLIKATAISSMAGDSLQKTLRVKPEGIRQQFNAPLFVDLRKQNTFSADVLIPLPRADIVPGSEKIVFTAIGDLLGPTIYGIDSLINMPYGCGEQNMALFAPNVFVMKYLASAGRLDDDTKRRLLRNLRAGYQRQLVFKHADNSYSAFGDSDSSGSTFLTAFVARTFNQAKDFITIDQALIDNALTWLVNQQAPNGSFPEVGKVFDRELQGGAGKGTALTAYVLITLMESAQAANFSEHIRNATQFLDRQVADVLNDPYALSIVNYALQLAGYSSNTVLASKLNSLAIIANGTKHWAKEREVETQTYGKYVWEYKLPAKDIEMTAYGLLAAVRNKDVEGGFPILAWLLTKRNQQGGFQSSQDTVVGLQAISEFARLTTTKDRNIQVKIQTDGYKKDLTIKEENALVLQTEEPDKFYETVHVAASGTGTGLVQISWIYYVRNSTDYQGFAVSTNVRNGNTDLTLQVCSNYQKKTPSNMAVMEIYMPSGYQVDEEQAKKLIGPTPYLSRVDVEDEQTKVNLYFDKISEDRICVSLIAYRMFTVNDLQDANVVVYDYYNPMDRNTVTFNANKKSSNPPETDFLIGDTDSVAISQSTE</sequence>
<dbReference type="GO" id="GO:0005615">
    <property type="term" value="C:extracellular space"/>
    <property type="evidence" value="ECO:0007669"/>
    <property type="project" value="InterPro"/>
</dbReference>
<evidence type="ECO:0000256" key="4">
    <source>
        <dbReference type="ARBA" id="ARBA00023180"/>
    </source>
</evidence>
<name>A0A1D1VMF5_RAMVA</name>
<dbReference type="SMART" id="SM01359">
    <property type="entry name" value="A2M_N_2"/>
    <property type="match status" value="1"/>
</dbReference>
<dbReference type="PANTHER" id="PTHR11412:SF136">
    <property type="entry name" value="CD109 ANTIGEN"/>
    <property type="match status" value="1"/>
</dbReference>
<keyword evidence="2" id="KW-0882">Thioester bond</keyword>
<dbReference type="Proteomes" id="UP000186922">
    <property type="component" value="Unassembled WGS sequence"/>
</dbReference>
<dbReference type="PROSITE" id="PS00477">
    <property type="entry name" value="ALPHA_2_MACROGLOBULIN"/>
    <property type="match status" value="1"/>
</dbReference>
<dbReference type="GO" id="GO:0004866">
    <property type="term" value="F:endopeptidase inhibitor activity"/>
    <property type="evidence" value="ECO:0007669"/>
    <property type="project" value="InterPro"/>
</dbReference>
<dbReference type="InterPro" id="IPR002890">
    <property type="entry name" value="MG2"/>
</dbReference>
<dbReference type="CDD" id="cd02897">
    <property type="entry name" value="A2M_2"/>
    <property type="match status" value="1"/>
</dbReference>
<dbReference type="Pfam" id="PF07703">
    <property type="entry name" value="A2M_BRD"/>
    <property type="match status" value="1"/>
</dbReference>
<dbReference type="SMART" id="SM01360">
    <property type="entry name" value="A2M"/>
    <property type="match status" value="1"/>
</dbReference>
<dbReference type="SMART" id="SM01361">
    <property type="entry name" value="A2M_recep"/>
    <property type="match status" value="1"/>
</dbReference>
<protein>
    <recommendedName>
        <fullName evidence="7">TEP1-F</fullName>
    </recommendedName>
</protein>
<dbReference type="EMBL" id="BDGG01000008">
    <property type="protein sequence ID" value="GAV02800.1"/>
    <property type="molecule type" value="Genomic_DNA"/>
</dbReference>
<evidence type="ECO:0000256" key="2">
    <source>
        <dbReference type="ARBA" id="ARBA00022966"/>
    </source>
</evidence>
<dbReference type="Gene3D" id="2.60.40.1940">
    <property type="match status" value="1"/>
</dbReference>
<feature type="domain" description="Alpha-2-macroglobulin bait region" evidence="9">
    <location>
        <begin position="501"/>
        <end position="639"/>
    </location>
</feature>
<feature type="signal peptide" evidence="8">
    <location>
        <begin position="1"/>
        <end position="19"/>
    </location>
</feature>
<keyword evidence="1 8" id="KW-0732">Signal</keyword>
<evidence type="ECO:0000256" key="1">
    <source>
        <dbReference type="ARBA" id="ARBA00022729"/>
    </source>
</evidence>
<evidence type="ECO:0000256" key="6">
    <source>
        <dbReference type="ARBA" id="ARBA00063781"/>
    </source>
</evidence>
<dbReference type="FunFam" id="2.60.40.1930:FF:000001">
    <property type="entry name" value="CD109 isoform 3"/>
    <property type="match status" value="1"/>
</dbReference>
<feature type="domain" description="Alpha-macroglobulin receptor-binding" evidence="11">
    <location>
        <begin position="1393"/>
        <end position="1483"/>
    </location>
</feature>
<evidence type="ECO:0000259" key="11">
    <source>
        <dbReference type="SMART" id="SM01361"/>
    </source>
</evidence>
<dbReference type="InterPro" id="IPR050473">
    <property type="entry name" value="A2M/Complement_sys"/>
</dbReference>
<keyword evidence="4" id="KW-0325">Glycoprotein</keyword>
<reference evidence="12 13" key="1">
    <citation type="journal article" date="2016" name="Nat. Commun.">
        <title>Extremotolerant tardigrade genome and improved radiotolerance of human cultured cells by tardigrade-unique protein.</title>
        <authorList>
            <person name="Hashimoto T."/>
            <person name="Horikawa D.D."/>
            <person name="Saito Y."/>
            <person name="Kuwahara H."/>
            <person name="Kozuka-Hata H."/>
            <person name="Shin-I T."/>
            <person name="Minakuchi Y."/>
            <person name="Ohishi K."/>
            <person name="Motoyama A."/>
            <person name="Aizu T."/>
            <person name="Enomoto A."/>
            <person name="Kondo K."/>
            <person name="Tanaka S."/>
            <person name="Hara Y."/>
            <person name="Koshikawa S."/>
            <person name="Sagara H."/>
            <person name="Miura T."/>
            <person name="Yokobori S."/>
            <person name="Miyagawa K."/>
            <person name="Suzuki Y."/>
            <person name="Kubo T."/>
            <person name="Oyama M."/>
            <person name="Kohara Y."/>
            <person name="Fujiyama A."/>
            <person name="Arakawa K."/>
            <person name="Katayama T."/>
            <person name="Toyoda A."/>
            <person name="Kunieda T."/>
        </authorList>
    </citation>
    <scope>NUCLEOTIDE SEQUENCE [LARGE SCALE GENOMIC DNA]</scope>
    <source>
        <strain evidence="12 13">YOKOZUNA-1</strain>
    </source>
</reference>
<dbReference type="Pfam" id="PF07677">
    <property type="entry name" value="A2M_recep"/>
    <property type="match status" value="1"/>
</dbReference>
<gene>
    <name evidence="12" type="primary">RvY_13322</name>
    <name evidence="12" type="synonym">RvY_13322.1</name>
    <name evidence="12" type="ORF">RvY_13322-1</name>
</gene>
<dbReference type="InterPro" id="IPR008930">
    <property type="entry name" value="Terpenoid_cyclase/PrenylTrfase"/>
</dbReference>
<comment type="function">
    <text evidence="5">Binds covalently through a thioester bond to the pathogen surface resulting in pathogen clearance.</text>
</comment>
<dbReference type="SUPFAM" id="SSF49410">
    <property type="entry name" value="Alpha-macroglobulin receptor domain"/>
    <property type="match status" value="1"/>
</dbReference>
<dbReference type="STRING" id="947166.A0A1D1VMF5"/>
<dbReference type="SMART" id="SM01419">
    <property type="entry name" value="Thiol-ester_cl"/>
    <property type="match status" value="1"/>
</dbReference>
<dbReference type="Gene3D" id="6.20.50.160">
    <property type="match status" value="1"/>
</dbReference>
<dbReference type="InterPro" id="IPR047565">
    <property type="entry name" value="Alpha-macroglob_thiol-ester_cl"/>
</dbReference>
<dbReference type="Gene3D" id="2.60.40.10">
    <property type="entry name" value="Immunoglobulins"/>
    <property type="match status" value="2"/>
</dbReference>
<evidence type="ECO:0000256" key="8">
    <source>
        <dbReference type="SAM" id="SignalP"/>
    </source>
</evidence>
<proteinExistence type="predicted"/>
<evidence type="ECO:0000259" key="10">
    <source>
        <dbReference type="SMART" id="SM01360"/>
    </source>
</evidence>
<evidence type="ECO:0000313" key="13">
    <source>
        <dbReference type="Proteomes" id="UP000186922"/>
    </source>
</evidence>
<keyword evidence="3" id="KW-1015">Disulfide bond</keyword>
<dbReference type="InterPro" id="IPR011625">
    <property type="entry name" value="A2M_N_BRD"/>
</dbReference>
<evidence type="ECO:0000313" key="12">
    <source>
        <dbReference type="EMBL" id="GAV02800.1"/>
    </source>
</evidence>
<feature type="chain" id="PRO_5008898621" description="TEP1-F" evidence="8">
    <location>
        <begin position="20"/>
        <end position="1512"/>
    </location>
</feature>
<dbReference type="Gene3D" id="1.50.10.20">
    <property type="match status" value="1"/>
</dbReference>
<feature type="domain" description="Alpha-2-macroglobulin" evidence="10">
    <location>
        <begin position="786"/>
        <end position="877"/>
    </location>
</feature>
<dbReference type="InterPro" id="IPR041813">
    <property type="entry name" value="A2M_TED"/>
</dbReference>
<evidence type="ECO:0000259" key="9">
    <source>
        <dbReference type="SMART" id="SM01359"/>
    </source>
</evidence>